<keyword evidence="1" id="KW-0540">Nuclease</keyword>
<organism evidence="6 7">
    <name type="scientific">Acholeplasma laidlawii</name>
    <dbReference type="NCBI Taxonomy" id="2148"/>
    <lineage>
        <taxon>Bacteria</taxon>
        <taxon>Bacillati</taxon>
        <taxon>Mycoplasmatota</taxon>
        <taxon>Mollicutes</taxon>
        <taxon>Acholeplasmatales</taxon>
        <taxon>Acholeplasmataceae</taxon>
        <taxon>Acholeplasma</taxon>
    </lineage>
</organism>
<dbReference type="PANTHER" id="PTHR41286">
    <property type="entry name" value="HNH NUCLEASE YAJD-RELATED"/>
    <property type="match status" value="1"/>
</dbReference>
<name>A0A553IHF8_ACHLA</name>
<keyword evidence="6" id="KW-0255">Endonuclease</keyword>
<protein>
    <recommendedName>
        <fullName evidence="4">Putative HNH nuclease YajD</fullName>
    </recommendedName>
</protein>
<dbReference type="InterPro" id="IPR003615">
    <property type="entry name" value="HNH_nuc"/>
</dbReference>
<gene>
    <name evidence="6" type="ORF">FNV44_00940</name>
</gene>
<evidence type="ECO:0000313" key="6">
    <source>
        <dbReference type="EMBL" id="TRX99637.1"/>
    </source>
</evidence>
<evidence type="ECO:0000313" key="7">
    <source>
        <dbReference type="Proteomes" id="UP000315938"/>
    </source>
</evidence>
<dbReference type="GO" id="GO:0008270">
    <property type="term" value="F:zinc ion binding"/>
    <property type="evidence" value="ECO:0007669"/>
    <property type="project" value="InterPro"/>
</dbReference>
<accession>A0A553IHF8</accession>
<dbReference type="RefSeq" id="WP_012242880.1">
    <property type="nucleotide sequence ID" value="NZ_JACAOE010000001.1"/>
</dbReference>
<dbReference type="Proteomes" id="UP000315938">
    <property type="component" value="Unassembled WGS sequence"/>
</dbReference>
<dbReference type="CDD" id="cd00085">
    <property type="entry name" value="HNHc"/>
    <property type="match status" value="1"/>
</dbReference>
<evidence type="ECO:0000256" key="4">
    <source>
        <dbReference type="ARBA" id="ARBA00040194"/>
    </source>
</evidence>
<evidence type="ECO:0000256" key="2">
    <source>
        <dbReference type="ARBA" id="ARBA00022801"/>
    </source>
</evidence>
<dbReference type="GO" id="GO:0005829">
    <property type="term" value="C:cytosol"/>
    <property type="evidence" value="ECO:0007669"/>
    <property type="project" value="TreeGrafter"/>
</dbReference>
<dbReference type="PANTHER" id="PTHR41286:SF1">
    <property type="entry name" value="HNH NUCLEASE YAJD-RELATED"/>
    <property type="match status" value="1"/>
</dbReference>
<keyword evidence="2" id="KW-0378">Hydrolase</keyword>
<dbReference type="SMART" id="SM00507">
    <property type="entry name" value="HNHc"/>
    <property type="match status" value="1"/>
</dbReference>
<dbReference type="GO" id="GO:0004519">
    <property type="term" value="F:endonuclease activity"/>
    <property type="evidence" value="ECO:0007669"/>
    <property type="project" value="UniProtKB-KW"/>
</dbReference>
<dbReference type="GO" id="GO:0003676">
    <property type="term" value="F:nucleic acid binding"/>
    <property type="evidence" value="ECO:0007669"/>
    <property type="project" value="InterPro"/>
</dbReference>
<feature type="domain" description="HNH nuclease" evidence="5">
    <location>
        <begin position="18"/>
        <end position="73"/>
    </location>
</feature>
<proteinExistence type="inferred from homology"/>
<evidence type="ECO:0000256" key="1">
    <source>
        <dbReference type="ARBA" id="ARBA00022722"/>
    </source>
</evidence>
<evidence type="ECO:0000259" key="5">
    <source>
        <dbReference type="SMART" id="SM00507"/>
    </source>
</evidence>
<sequence length="94" mass="10813">MAKPKELHRFYKSKAWQLARTIKINATQGKCERCGGVGEEVHHQIRLTLSNLGDTSISLDQKNLELLCRDCHNQEHGRFKKKEVLFDDDGNFMG</sequence>
<comment type="similarity">
    <text evidence="3">Belongs to the HNH nuclease family.</text>
</comment>
<comment type="caution">
    <text evidence="6">The sequence shown here is derived from an EMBL/GenBank/DDBJ whole genome shotgun (WGS) entry which is preliminary data.</text>
</comment>
<evidence type="ECO:0000256" key="3">
    <source>
        <dbReference type="ARBA" id="ARBA00038412"/>
    </source>
</evidence>
<dbReference type="GO" id="GO:0016787">
    <property type="term" value="F:hydrolase activity"/>
    <property type="evidence" value="ECO:0007669"/>
    <property type="project" value="UniProtKB-KW"/>
</dbReference>
<dbReference type="GeneID" id="41339087"/>
<dbReference type="OMA" id="KSTAWKK"/>
<dbReference type="InterPro" id="IPR002711">
    <property type="entry name" value="HNH"/>
</dbReference>
<reference evidence="6 7" key="1">
    <citation type="submission" date="2019-07" db="EMBL/GenBank/DDBJ databases">
        <title>Genome sequence of Acholeplasma laidlawii strain with increased resistance to erythromycin.</title>
        <authorList>
            <person name="Medvedeva E.S."/>
            <person name="Baranova N.B."/>
            <person name="Siniagina M.N."/>
            <person name="Mouzykantov A."/>
            <person name="Chernova O.A."/>
            <person name="Chernov V.M."/>
        </authorList>
    </citation>
    <scope>NUCLEOTIDE SEQUENCE [LARGE SCALE GENOMIC DNA]</scope>
    <source>
        <strain evidence="6 7">PG8REry</strain>
    </source>
</reference>
<dbReference type="Pfam" id="PF01844">
    <property type="entry name" value="HNH"/>
    <property type="match status" value="1"/>
</dbReference>
<dbReference type="AlphaFoldDB" id="A0A553IHF8"/>
<dbReference type="EMBL" id="VKID01000001">
    <property type="protein sequence ID" value="TRX99637.1"/>
    <property type="molecule type" value="Genomic_DNA"/>
</dbReference>
<dbReference type="Gene3D" id="1.10.30.50">
    <property type="match status" value="1"/>
</dbReference>